<comment type="caution">
    <text evidence="2">The sequence shown here is derived from an EMBL/GenBank/DDBJ whole genome shotgun (WGS) entry which is preliminary data.</text>
</comment>
<reference evidence="2" key="1">
    <citation type="submission" date="2020-03" db="EMBL/GenBank/DDBJ databases">
        <authorList>
            <person name="Weist P."/>
        </authorList>
    </citation>
    <scope>NUCLEOTIDE SEQUENCE</scope>
</reference>
<protein>
    <submittedName>
        <fullName evidence="2">Uncharacterized protein</fullName>
    </submittedName>
</protein>
<evidence type="ECO:0000256" key="1">
    <source>
        <dbReference type="SAM" id="MobiDB-lite"/>
    </source>
</evidence>
<feature type="region of interest" description="Disordered" evidence="1">
    <location>
        <begin position="1"/>
        <end position="107"/>
    </location>
</feature>
<feature type="compositionally biased region" description="Low complexity" evidence="1">
    <location>
        <begin position="9"/>
        <end position="34"/>
    </location>
</feature>
<dbReference type="AlphaFoldDB" id="A0A9N7TYW3"/>
<dbReference type="EMBL" id="CADEAL010000525">
    <property type="protein sequence ID" value="CAB1421495.1"/>
    <property type="molecule type" value="Genomic_DNA"/>
</dbReference>
<evidence type="ECO:0000313" key="2">
    <source>
        <dbReference type="EMBL" id="CAB1421495.1"/>
    </source>
</evidence>
<gene>
    <name evidence="2" type="ORF">PLEPLA_LOCUS9381</name>
</gene>
<feature type="compositionally biased region" description="Basic and acidic residues" evidence="1">
    <location>
        <begin position="41"/>
        <end position="51"/>
    </location>
</feature>
<accession>A0A9N7TYW3</accession>
<organism evidence="2 3">
    <name type="scientific">Pleuronectes platessa</name>
    <name type="common">European plaice</name>
    <dbReference type="NCBI Taxonomy" id="8262"/>
    <lineage>
        <taxon>Eukaryota</taxon>
        <taxon>Metazoa</taxon>
        <taxon>Chordata</taxon>
        <taxon>Craniata</taxon>
        <taxon>Vertebrata</taxon>
        <taxon>Euteleostomi</taxon>
        <taxon>Actinopterygii</taxon>
        <taxon>Neopterygii</taxon>
        <taxon>Teleostei</taxon>
        <taxon>Neoteleostei</taxon>
        <taxon>Acanthomorphata</taxon>
        <taxon>Carangaria</taxon>
        <taxon>Pleuronectiformes</taxon>
        <taxon>Pleuronectoidei</taxon>
        <taxon>Pleuronectidae</taxon>
        <taxon>Pleuronectes</taxon>
    </lineage>
</organism>
<keyword evidence="3" id="KW-1185">Reference proteome</keyword>
<sequence length="107" mass="11311">MEASHVLIQQQHNNNNNQQQQQCRVSSSADHSSSYVGTAHSSDRRVHHDAAEPLTTCLQSQYIAPVRDEPSPVVSKSQLLPPAAEPGPPASPGACSGPSSVLRSCTG</sequence>
<name>A0A9N7TYW3_PLEPL</name>
<evidence type="ECO:0000313" key="3">
    <source>
        <dbReference type="Proteomes" id="UP001153269"/>
    </source>
</evidence>
<dbReference type="Proteomes" id="UP001153269">
    <property type="component" value="Unassembled WGS sequence"/>
</dbReference>
<proteinExistence type="predicted"/>